<dbReference type="SUPFAM" id="SSF81321">
    <property type="entry name" value="Family A G protein-coupled receptor-like"/>
    <property type="match status" value="1"/>
</dbReference>
<comment type="subcellular location">
    <subcellularLocation>
        <location evidence="1">Membrane</location>
    </subcellularLocation>
</comment>
<feature type="domain" description="G-protein coupled receptors family 1 profile" evidence="6">
    <location>
        <begin position="1"/>
        <end position="204"/>
    </location>
</feature>
<protein>
    <submittedName>
        <fullName evidence="7">G_PROTEIN_RECEP_F1_2 domain-containing protein</fullName>
    </submittedName>
</protein>
<dbReference type="PANTHER" id="PTHR22751">
    <property type="entry name" value="G-PROTEIN COUPLED RECEPTOR-RELATED"/>
    <property type="match status" value="1"/>
</dbReference>
<dbReference type="EnsemblMetazoa" id="CJA14250.1">
    <property type="protein sequence ID" value="CJA14250.1"/>
    <property type="gene ID" value="WBGene00133454"/>
</dbReference>
<organism evidence="7 8">
    <name type="scientific">Caenorhabditis japonica</name>
    <dbReference type="NCBI Taxonomy" id="281687"/>
    <lineage>
        <taxon>Eukaryota</taxon>
        <taxon>Metazoa</taxon>
        <taxon>Ecdysozoa</taxon>
        <taxon>Nematoda</taxon>
        <taxon>Chromadorea</taxon>
        <taxon>Rhabditida</taxon>
        <taxon>Rhabditina</taxon>
        <taxon>Rhabditomorpha</taxon>
        <taxon>Rhabditoidea</taxon>
        <taxon>Rhabditidae</taxon>
        <taxon>Peloderinae</taxon>
        <taxon>Caenorhabditis</taxon>
    </lineage>
</organism>
<dbReference type="PROSITE" id="PS50262">
    <property type="entry name" value="G_PROTEIN_RECEP_F1_2"/>
    <property type="match status" value="1"/>
</dbReference>
<dbReference type="PANTHER" id="PTHR22751:SF33">
    <property type="entry name" value="G-PROTEIN COUPLED RECEPTORS FAMILY 1 PROFILE DOMAIN-CONTAINING PROTEIN"/>
    <property type="match status" value="1"/>
</dbReference>
<sequence length="231" mass="26468">MQRSSMWLALLMALFRMLLLAFPTNTLIRRLSKPAVTLWTILVVFIVSTAWGWQVMSRKVITPRAVDTSCNGSLVPLKETRYVVIAPKESEEAHHKMTYIYGFVKAFPSLCDLIISIFLVIELRKAAERRKTWSKSDCDKSENTTKLILFMTIFNFLQEVPNGFSHIVSGLFYYNRKLLTISVQITDFAEILPVINSSSHLFICLLMSTQYRKTANSMFCHGKPEVIGFLI</sequence>
<dbReference type="Proteomes" id="UP000005237">
    <property type="component" value="Unassembled WGS sequence"/>
</dbReference>
<evidence type="ECO:0000256" key="1">
    <source>
        <dbReference type="ARBA" id="ARBA00004370"/>
    </source>
</evidence>
<reference evidence="7" key="2">
    <citation type="submission" date="2022-06" db="UniProtKB">
        <authorList>
            <consortium name="EnsemblMetazoa"/>
        </authorList>
    </citation>
    <scope>IDENTIFICATION</scope>
    <source>
        <strain evidence="7">DF5081</strain>
    </source>
</reference>
<keyword evidence="8" id="KW-1185">Reference proteome</keyword>
<evidence type="ECO:0000259" key="6">
    <source>
        <dbReference type="PROSITE" id="PS50262"/>
    </source>
</evidence>
<evidence type="ECO:0000256" key="2">
    <source>
        <dbReference type="ARBA" id="ARBA00022692"/>
    </source>
</evidence>
<feature type="transmembrane region" description="Helical" evidence="5">
    <location>
        <begin position="35"/>
        <end position="53"/>
    </location>
</feature>
<dbReference type="GO" id="GO:0016020">
    <property type="term" value="C:membrane"/>
    <property type="evidence" value="ECO:0007669"/>
    <property type="project" value="UniProtKB-SubCell"/>
</dbReference>
<evidence type="ECO:0000313" key="7">
    <source>
        <dbReference type="EnsemblMetazoa" id="CJA14250.1"/>
    </source>
</evidence>
<accession>A0A8R1I4K8</accession>
<dbReference type="AlphaFoldDB" id="A0A8R1I4K8"/>
<evidence type="ECO:0000256" key="5">
    <source>
        <dbReference type="SAM" id="Phobius"/>
    </source>
</evidence>
<evidence type="ECO:0000313" key="8">
    <source>
        <dbReference type="Proteomes" id="UP000005237"/>
    </source>
</evidence>
<evidence type="ECO:0000256" key="3">
    <source>
        <dbReference type="ARBA" id="ARBA00022989"/>
    </source>
</evidence>
<keyword evidence="3 5" id="KW-1133">Transmembrane helix</keyword>
<keyword evidence="2 5" id="KW-0812">Transmembrane</keyword>
<name>A0A8R1I4K8_CAEJA</name>
<evidence type="ECO:0000256" key="4">
    <source>
        <dbReference type="ARBA" id="ARBA00023136"/>
    </source>
</evidence>
<dbReference type="Gene3D" id="1.20.1070.10">
    <property type="entry name" value="Rhodopsin 7-helix transmembrane proteins"/>
    <property type="match status" value="1"/>
</dbReference>
<feature type="transmembrane region" description="Helical" evidence="5">
    <location>
        <begin position="6"/>
        <end position="28"/>
    </location>
</feature>
<keyword evidence="4 5" id="KW-0472">Membrane</keyword>
<dbReference type="InterPro" id="IPR017452">
    <property type="entry name" value="GPCR_Rhodpsn_7TM"/>
</dbReference>
<dbReference type="GO" id="GO:0008528">
    <property type="term" value="F:G protein-coupled peptide receptor activity"/>
    <property type="evidence" value="ECO:0007669"/>
    <property type="project" value="InterPro"/>
</dbReference>
<feature type="transmembrane region" description="Helical" evidence="5">
    <location>
        <begin position="99"/>
        <end position="121"/>
    </location>
</feature>
<reference evidence="8" key="1">
    <citation type="submission" date="2010-08" db="EMBL/GenBank/DDBJ databases">
        <authorList>
            <consortium name="Caenorhabditis japonica Sequencing Consortium"/>
            <person name="Wilson R.K."/>
        </authorList>
    </citation>
    <scope>NUCLEOTIDE SEQUENCE [LARGE SCALE GENOMIC DNA]</scope>
    <source>
        <strain evidence="8">DF5081</strain>
    </source>
</reference>
<dbReference type="Pfam" id="PF10324">
    <property type="entry name" value="7TM_GPCR_Srw"/>
    <property type="match status" value="1"/>
</dbReference>
<dbReference type="InterPro" id="IPR019427">
    <property type="entry name" value="7TM_GPCR_serpentine_rcpt_Srw"/>
</dbReference>
<proteinExistence type="predicted"/>